<dbReference type="GeneID" id="78293969"/>
<gene>
    <name evidence="1" type="ORF">C8D82_102183</name>
</gene>
<accession>A0A2U1BAF5</accession>
<dbReference type="AlphaFoldDB" id="A0A2U1BAF5"/>
<dbReference type="InterPro" id="IPR045584">
    <property type="entry name" value="Pilin-like"/>
</dbReference>
<proteinExistence type="predicted"/>
<dbReference type="Gene3D" id="3.30.700.10">
    <property type="entry name" value="Glycoprotein, Type 4 Pilin"/>
    <property type="match status" value="1"/>
</dbReference>
<protein>
    <submittedName>
        <fullName evidence="1">Prepilin-type processing-associated H-X9-DG protein</fullName>
    </submittedName>
</protein>
<dbReference type="PANTHER" id="PTHR30093">
    <property type="entry name" value="GENERAL SECRETION PATHWAY PROTEIN G"/>
    <property type="match status" value="1"/>
</dbReference>
<name>A0A2U1BAF5_9BACT</name>
<keyword evidence="2" id="KW-1185">Reference proteome</keyword>
<evidence type="ECO:0000313" key="2">
    <source>
        <dbReference type="Proteomes" id="UP000245959"/>
    </source>
</evidence>
<dbReference type="SUPFAM" id="SSF54523">
    <property type="entry name" value="Pili subunits"/>
    <property type="match status" value="1"/>
</dbReference>
<dbReference type="RefSeq" id="WP_116882636.1">
    <property type="nucleotide sequence ID" value="NZ_CABMMC010000157.1"/>
</dbReference>
<evidence type="ECO:0000313" key="1">
    <source>
        <dbReference type="EMBL" id="PVY45611.1"/>
    </source>
</evidence>
<dbReference type="PANTHER" id="PTHR30093:SF2">
    <property type="entry name" value="TYPE II SECRETION SYSTEM PROTEIN H"/>
    <property type="match status" value="1"/>
</dbReference>
<reference evidence="1 2" key="1">
    <citation type="submission" date="2018-04" db="EMBL/GenBank/DDBJ databases">
        <title>Genomic Encyclopedia of Type Strains, Phase IV (KMG-IV): sequencing the most valuable type-strain genomes for metagenomic binning, comparative biology and taxonomic classification.</title>
        <authorList>
            <person name="Goeker M."/>
        </authorList>
    </citation>
    <scope>NUCLEOTIDE SEQUENCE [LARGE SCALE GENOMIC DNA]</scope>
    <source>
        <strain evidence="1 2">DSM 14823</strain>
    </source>
</reference>
<organism evidence="1 2">
    <name type="scientific">Victivallis vadensis</name>
    <dbReference type="NCBI Taxonomy" id="172901"/>
    <lineage>
        <taxon>Bacteria</taxon>
        <taxon>Pseudomonadati</taxon>
        <taxon>Lentisphaerota</taxon>
        <taxon>Lentisphaeria</taxon>
        <taxon>Victivallales</taxon>
        <taxon>Victivallaceae</taxon>
        <taxon>Victivallis</taxon>
    </lineage>
</organism>
<dbReference type="EMBL" id="QEKH01000002">
    <property type="protein sequence ID" value="PVY45611.1"/>
    <property type="molecule type" value="Genomic_DNA"/>
</dbReference>
<sequence length="234" mass="26128">MKKFTLVELVIIVAVVALLAAMIHPMLAAAREAAEEVGCRDNLSRMGKAAAQYATDSDGWAVTGYLGRGIGNWFAVFEKNYQVDKKAFQCPAETNYAFNSKQLNYGLNVLTFGETFGNGQKKVPHRVDEISKFGRDAQLIMFIDTPPVCDAYNGKIRNRAGQAAYYESTSPVAPKDSAKAYYPAYVRHADRANVVMFDGHAEPLSYQQLTEERAKYCNPCVKQWRDSNLAIREF</sequence>
<dbReference type="Proteomes" id="UP000245959">
    <property type="component" value="Unassembled WGS sequence"/>
</dbReference>
<comment type="caution">
    <text evidence="1">The sequence shown here is derived from an EMBL/GenBank/DDBJ whole genome shotgun (WGS) entry which is preliminary data.</text>
</comment>